<keyword evidence="2" id="KW-1185">Reference proteome</keyword>
<reference evidence="1 2" key="1">
    <citation type="submission" date="2023-03" db="EMBL/GenBank/DDBJ databases">
        <authorList>
            <person name="Kaur S."/>
            <person name="Espinosa-Saiz D."/>
            <person name="Velazquez E."/>
            <person name="Menendez E."/>
            <person name="diCenzo G.C."/>
        </authorList>
    </citation>
    <scope>NUCLEOTIDE SEQUENCE [LARGE SCALE GENOMIC DNA]</scope>
    <source>
        <strain evidence="1 2">LMG 27395</strain>
    </source>
</reference>
<dbReference type="PANTHER" id="PTHR43861:SF6">
    <property type="entry name" value="METHYLTRANSFERASE TYPE 11"/>
    <property type="match status" value="1"/>
</dbReference>
<dbReference type="Proteomes" id="UP001235547">
    <property type="component" value="Chromosome 2"/>
</dbReference>
<dbReference type="CDD" id="cd02440">
    <property type="entry name" value="AdoMet_MTases"/>
    <property type="match status" value="1"/>
</dbReference>
<name>A0ABY8CQM1_9HYPH</name>
<gene>
    <name evidence="1" type="ORF">PYH38_000287</name>
</gene>
<dbReference type="InterPro" id="IPR029063">
    <property type="entry name" value="SAM-dependent_MTases_sf"/>
</dbReference>
<dbReference type="Pfam" id="PF13489">
    <property type="entry name" value="Methyltransf_23"/>
    <property type="match status" value="1"/>
</dbReference>
<keyword evidence="1" id="KW-0808">Transferase</keyword>
<dbReference type="EMBL" id="CP120370">
    <property type="protein sequence ID" value="WEX80956.1"/>
    <property type="molecule type" value="Genomic_DNA"/>
</dbReference>
<dbReference type="Gene3D" id="3.40.50.150">
    <property type="entry name" value="Vaccinia Virus protein VP39"/>
    <property type="match status" value="1"/>
</dbReference>
<accession>A0ABY8CQM1</accession>
<dbReference type="SUPFAM" id="SSF53335">
    <property type="entry name" value="S-adenosyl-L-methionine-dependent methyltransferases"/>
    <property type="match status" value="1"/>
</dbReference>
<proteinExistence type="predicted"/>
<evidence type="ECO:0000313" key="2">
    <source>
        <dbReference type="Proteomes" id="UP001235547"/>
    </source>
</evidence>
<sequence>MAATVETAGVGPYRPSPSLAEKNATAVKYDWEEVSACPVCLSCSLSRLPKLRHIGYSRCRDCGFTFANPIPSNAFLERFYNSDFYNNYRSLEAERIPSDRYYSASFSDVCRVADLVQIDRSARILDFGCGPGSLVALMRDERGYTNVEGLELNQQSVAVARSRYGLEIASALDQLRERQYDLIFLVEVIEHVPRPREFIDVVSSFLKPGGTLLVTTDSVRNLPSHLFPRYSGHFTGPSHVSLFTETSMSRLLRQSGYKITRLDTDPSHEFFGHAVASPFYAIDFLSPQSKDDLPDLLYVPHGLGAVIGLMPTRRLPRPLRVAKRIDSRIGRWIGKRLKHPPTDHLFVLAVKQGI</sequence>
<keyword evidence="1" id="KW-0489">Methyltransferase</keyword>
<dbReference type="GO" id="GO:0008168">
    <property type="term" value="F:methyltransferase activity"/>
    <property type="evidence" value="ECO:0007669"/>
    <property type="project" value="UniProtKB-KW"/>
</dbReference>
<dbReference type="RefSeq" id="WP_280731680.1">
    <property type="nucleotide sequence ID" value="NZ_CP120367.1"/>
</dbReference>
<evidence type="ECO:0000313" key="1">
    <source>
        <dbReference type="EMBL" id="WEX80956.1"/>
    </source>
</evidence>
<organism evidence="1 2">
    <name type="scientific">Sinorhizobium numidicum</name>
    <dbReference type="NCBI Taxonomy" id="680248"/>
    <lineage>
        <taxon>Bacteria</taxon>
        <taxon>Pseudomonadati</taxon>
        <taxon>Pseudomonadota</taxon>
        <taxon>Alphaproteobacteria</taxon>
        <taxon>Hyphomicrobiales</taxon>
        <taxon>Rhizobiaceae</taxon>
        <taxon>Sinorhizobium/Ensifer group</taxon>
        <taxon>Sinorhizobium</taxon>
    </lineage>
</organism>
<protein>
    <submittedName>
        <fullName evidence="1">Methyltransferase domain-containing protein</fullName>
    </submittedName>
</protein>
<dbReference type="PANTHER" id="PTHR43861">
    <property type="entry name" value="TRANS-ACONITATE 2-METHYLTRANSFERASE-RELATED"/>
    <property type="match status" value="1"/>
</dbReference>
<dbReference type="GO" id="GO:0032259">
    <property type="term" value="P:methylation"/>
    <property type="evidence" value="ECO:0007669"/>
    <property type="project" value="UniProtKB-KW"/>
</dbReference>